<dbReference type="AlphaFoldDB" id="A0AAD1J2D8"/>
<reference evidence="2 3" key="1">
    <citation type="journal article" date="2019" name="Emerg. Microbes Infect.">
        <title>Comprehensive subspecies identification of 175 nontuberculous mycobacteria species based on 7547 genomic profiles.</title>
        <authorList>
            <person name="Matsumoto Y."/>
            <person name="Kinjo T."/>
            <person name="Motooka D."/>
            <person name="Nabeya D."/>
            <person name="Jung N."/>
            <person name="Uechi K."/>
            <person name="Horii T."/>
            <person name="Iida T."/>
            <person name="Fujita J."/>
            <person name="Nakamura S."/>
        </authorList>
    </citation>
    <scope>NUCLEOTIDE SEQUENCE [LARGE SCALE GENOMIC DNA]</scope>
    <source>
        <strain evidence="2 3">JCM 15658</strain>
    </source>
</reference>
<protein>
    <submittedName>
        <fullName evidence="2">Uncharacterized protein</fullName>
    </submittedName>
</protein>
<evidence type="ECO:0000313" key="3">
    <source>
        <dbReference type="Proteomes" id="UP000466039"/>
    </source>
</evidence>
<sequence length="135" mass="13542">MLTGCAVAALTAAGCSNVTTGTPMADPDQVAMNTTAPSTTTTSPSPTTRARVPDPTPSAPRSPGAPAPGGLAATTCGEYVDMDEATQRQVIEAIGEQNELVALNPELWITMASAMCTFADPATLVSDAVVGGGFN</sequence>
<name>A0AAD1J2D8_MYCMB</name>
<feature type="compositionally biased region" description="Pro residues" evidence="1">
    <location>
        <begin position="54"/>
        <end position="66"/>
    </location>
</feature>
<keyword evidence="3" id="KW-1185">Reference proteome</keyword>
<feature type="compositionally biased region" description="Low complexity" evidence="1">
    <location>
        <begin position="34"/>
        <end position="48"/>
    </location>
</feature>
<gene>
    <name evidence="2" type="ORF">MMON_41220</name>
</gene>
<accession>A0AAD1J2D8</accession>
<evidence type="ECO:0000256" key="1">
    <source>
        <dbReference type="SAM" id="MobiDB-lite"/>
    </source>
</evidence>
<organism evidence="2 3">
    <name type="scientific">Mycolicibacterium monacense</name>
    <name type="common">Mycobacterium monacense</name>
    <dbReference type="NCBI Taxonomy" id="85693"/>
    <lineage>
        <taxon>Bacteria</taxon>
        <taxon>Bacillati</taxon>
        <taxon>Actinomycetota</taxon>
        <taxon>Actinomycetes</taxon>
        <taxon>Mycobacteriales</taxon>
        <taxon>Mycobacteriaceae</taxon>
        <taxon>Mycolicibacterium</taxon>
    </lineage>
</organism>
<dbReference type="EMBL" id="AP022617">
    <property type="protein sequence ID" value="BBZ62821.1"/>
    <property type="molecule type" value="Genomic_DNA"/>
</dbReference>
<dbReference type="Proteomes" id="UP000466039">
    <property type="component" value="Chromosome"/>
</dbReference>
<evidence type="ECO:0000313" key="2">
    <source>
        <dbReference type="EMBL" id="BBZ62821.1"/>
    </source>
</evidence>
<proteinExistence type="predicted"/>
<feature type="region of interest" description="Disordered" evidence="1">
    <location>
        <begin position="18"/>
        <end position="74"/>
    </location>
</feature>